<reference evidence="1 2" key="1">
    <citation type="submission" date="2012-08" db="EMBL/GenBank/DDBJ databases">
        <title>Whole genome shotgun sequence of Kineosphaera limosa NBRC 100340.</title>
        <authorList>
            <person name="Yoshida I."/>
            <person name="Isaki S."/>
            <person name="Hosoyama A."/>
            <person name="Tsuchikane K."/>
            <person name="Katsumata H."/>
            <person name="Ando Y."/>
            <person name="Ohji S."/>
            <person name="Hamada M."/>
            <person name="Tamura T."/>
            <person name="Yamazoe A."/>
            <person name="Yamazaki S."/>
            <person name="Fujita N."/>
        </authorList>
    </citation>
    <scope>NUCLEOTIDE SEQUENCE [LARGE SCALE GENOMIC DNA]</scope>
    <source>
        <strain evidence="1 2">NBRC 100340</strain>
    </source>
</reference>
<evidence type="ECO:0008006" key="3">
    <source>
        <dbReference type="Google" id="ProtNLM"/>
    </source>
</evidence>
<evidence type="ECO:0000313" key="2">
    <source>
        <dbReference type="Proteomes" id="UP000008366"/>
    </source>
</evidence>
<evidence type="ECO:0000313" key="1">
    <source>
        <dbReference type="EMBL" id="GAB97976.1"/>
    </source>
</evidence>
<comment type="caution">
    <text evidence="1">The sequence shown here is derived from an EMBL/GenBank/DDBJ whole genome shotgun (WGS) entry which is preliminary data.</text>
</comment>
<name>K6WVX2_9MICO</name>
<proteinExistence type="predicted"/>
<gene>
    <name evidence="1" type="ORF">KILIM_092_00090</name>
</gene>
<organism evidence="1 2">
    <name type="scientific">Kineosphaera limosa NBRC 100340</name>
    <dbReference type="NCBI Taxonomy" id="1184609"/>
    <lineage>
        <taxon>Bacteria</taxon>
        <taxon>Bacillati</taxon>
        <taxon>Actinomycetota</taxon>
        <taxon>Actinomycetes</taxon>
        <taxon>Micrococcales</taxon>
        <taxon>Dermatophilaceae</taxon>
        <taxon>Kineosphaera</taxon>
    </lineage>
</organism>
<dbReference type="STRING" id="1184609.KILIM_092_00090"/>
<dbReference type="OrthoDB" id="1491115at2"/>
<dbReference type="Pfam" id="PF10009">
    <property type="entry name" value="DUF2252"/>
    <property type="match status" value="1"/>
</dbReference>
<keyword evidence="2" id="KW-1185">Reference proteome</keyword>
<dbReference type="EMBL" id="BAHD01000092">
    <property type="protein sequence ID" value="GAB97976.1"/>
    <property type="molecule type" value="Genomic_DNA"/>
</dbReference>
<dbReference type="PANTHER" id="PTHR39441:SF1">
    <property type="entry name" value="DUF2252 DOMAIN-CONTAINING PROTEIN"/>
    <property type="match status" value="1"/>
</dbReference>
<protein>
    <recommendedName>
        <fullName evidence="3">DUF2252 domain-containing protein</fullName>
    </recommendedName>
</protein>
<dbReference type="AlphaFoldDB" id="K6WVX2"/>
<dbReference type="InterPro" id="IPR018721">
    <property type="entry name" value="DUF2252"/>
</dbReference>
<sequence>MSCGDAHNSNFGFYASPERALLFDLNDFDEGGVAPWEWDLKRLVTSVYIAALDNGESPKVARKAARATSAAYRNMTARFHELSALERFYATVDTSQLEGLLTGKSRKTLDKTTKKARRRTSNQVLDKLTIVDDAGGRRLADQPPLTQHTRHASREQLKQLWTEYVRTTRQDVRMLLQGFRVVDHVLRVVGVGSVGTRCYIVYLEADDGTPLFLQAKEAQPSVLVTYGGVPQRIDGVDIEPPEGEGQRVVSAQRVLQAHSDPFLGWMRGFAGEQGEHVRTDYYWRQFRDMKGSVDLSVLGPKQLTDTARVCAGVLARAHAQSPGSAQIAARYADAEDLDEALTDFARGYAAICQADYDALAAAVEAGKVPATFGV</sequence>
<dbReference type="Proteomes" id="UP000008366">
    <property type="component" value="Unassembled WGS sequence"/>
</dbReference>
<dbReference type="eggNOG" id="COG4320">
    <property type="taxonomic scope" value="Bacteria"/>
</dbReference>
<dbReference type="PANTHER" id="PTHR39441">
    <property type="entry name" value="DUF2252 DOMAIN-CONTAINING PROTEIN"/>
    <property type="match status" value="1"/>
</dbReference>
<accession>K6WVX2</accession>